<dbReference type="InterPro" id="IPR025932">
    <property type="entry name" value="Trypano_VSG_B_N_dom"/>
</dbReference>
<reference evidence="12" key="2">
    <citation type="journal article" date="2014" name="Mol. Biochem. Parasitol.">
        <title>Capturing the variant surface glycoprotein repertoire (the VSGnome) of Trypanosoma brucei Lister 427.</title>
        <authorList>
            <person name="Cross G.A."/>
            <person name="Kim H.S."/>
            <person name="Wickstead B."/>
        </authorList>
    </citation>
    <scope>NUCLEOTIDE SEQUENCE</scope>
    <source>
        <strain evidence="12">Lister 427</strain>
    </source>
</reference>
<proteinExistence type="predicted"/>
<evidence type="ECO:0000256" key="4">
    <source>
        <dbReference type="ARBA" id="ARBA00022622"/>
    </source>
</evidence>
<feature type="signal peptide" evidence="9">
    <location>
        <begin position="1"/>
        <end position="19"/>
    </location>
</feature>
<sequence length="531" mass="57666">MTYTSLVAATFIAISPAEAGNVHAGQNSGAFAAMCKLARALMAPPEIPPKQELKTPEYYEILQRNMTLSDSKWQALFANPEKPTEWATEAPKTGAATEDWTEMWEDWKKSIQEIQDTPGKTKNTIKYFSGLTPAQRKAVEAEVRIIAETARHIVKTPLAAELTGTLIDSPNIKAELKALFIGNGATTIGSATLAQIFGTATPGSSNRGTACTATDPADATKTLLAAIACVCDDENSGQAKDICYKSQGGTEWQNTGNPTDTTVRVLVAKCLSDDHTSVISTDLMAAIESILDQTTTDGTHTYLGACETSCNGQQSNGRCIKWENKKPHEILQEAKTPWLSKLYQLSQAISIRKQNNEKILRAQETTKTLSLRAKALENPQHISEVLVPLETSTPGKEGSQQNNQCTNHKANATCTPDNNCKWTSTDKSDGDFCKPKEGEGQTTQAGAKEEATGTATTTGCAKHQTKEPCENDKAGDKQNCAWRKGKDNEDDKDTEKCLNGSFLLNKKMALSMAAVFINLVAFQRFKDFCTF</sequence>
<dbReference type="AlphaFoldDB" id="M4SXT3"/>
<dbReference type="Pfam" id="PF10659">
    <property type="entry name" value="Trypan_glycop_C"/>
    <property type="match status" value="1"/>
</dbReference>
<evidence type="ECO:0000256" key="9">
    <source>
        <dbReference type="SAM" id="SignalP"/>
    </source>
</evidence>
<feature type="domain" description="Trypanosome variant surface glycoprotein C-terminal" evidence="10">
    <location>
        <begin position="405"/>
        <end position="519"/>
    </location>
</feature>
<accession>M4SXT3</accession>
<evidence type="ECO:0000256" key="8">
    <source>
        <dbReference type="ARBA" id="ARBA00023288"/>
    </source>
</evidence>
<keyword evidence="4" id="KW-0336">GPI-anchor</keyword>
<evidence type="ECO:0000256" key="1">
    <source>
        <dbReference type="ARBA" id="ARBA00002523"/>
    </source>
</evidence>
<dbReference type="Pfam" id="PF13206">
    <property type="entry name" value="VSG_B"/>
    <property type="match status" value="1"/>
</dbReference>
<feature type="chain" id="PRO_5004057616" evidence="9">
    <location>
        <begin position="20"/>
        <end position="531"/>
    </location>
</feature>
<organism evidence="12">
    <name type="scientific">Trypanosoma brucei</name>
    <dbReference type="NCBI Taxonomy" id="5691"/>
    <lineage>
        <taxon>Eukaryota</taxon>
        <taxon>Discoba</taxon>
        <taxon>Euglenozoa</taxon>
        <taxon>Kinetoplastea</taxon>
        <taxon>Metakinetoplastina</taxon>
        <taxon>Trypanosomatida</taxon>
        <taxon>Trypanosomatidae</taxon>
        <taxon>Trypanosoma</taxon>
    </lineage>
</organism>
<evidence type="ECO:0000313" key="12">
    <source>
        <dbReference type="EMBL" id="AGH61253.1"/>
    </source>
</evidence>
<keyword evidence="8" id="KW-0449">Lipoprotein</keyword>
<dbReference type="GO" id="GO:0098552">
    <property type="term" value="C:side of membrane"/>
    <property type="evidence" value="ECO:0007669"/>
    <property type="project" value="UniProtKB-KW"/>
</dbReference>
<feature type="domain" description="Trypanosome variant surface glycoprotein B-type N-terminal" evidence="11">
    <location>
        <begin position="11"/>
        <end position="364"/>
    </location>
</feature>
<keyword evidence="7" id="KW-0325">Glycoprotein</keyword>
<evidence type="ECO:0000256" key="7">
    <source>
        <dbReference type="ARBA" id="ARBA00023180"/>
    </source>
</evidence>
<name>M4SXT3_9TRYP</name>
<keyword evidence="6" id="KW-0472">Membrane</keyword>
<comment type="subcellular location">
    <subcellularLocation>
        <location evidence="2">Cell membrane</location>
        <topology evidence="2">Lipid-anchor</topology>
        <topology evidence="2">GPI-anchor</topology>
    </subcellularLocation>
</comment>
<evidence type="ECO:0000256" key="6">
    <source>
        <dbReference type="ARBA" id="ARBA00023136"/>
    </source>
</evidence>
<evidence type="ECO:0000259" key="11">
    <source>
        <dbReference type="Pfam" id="PF13206"/>
    </source>
</evidence>
<dbReference type="VEuPathDB" id="TriTrypDB:Tb1125.11.19990"/>
<dbReference type="VEuPathDB" id="TriTrypDB:Tb11.0980"/>
<dbReference type="EMBL" id="KC613822">
    <property type="protein sequence ID" value="AGH61253.1"/>
    <property type="molecule type" value="Genomic_DNA"/>
</dbReference>
<comment type="function">
    <text evidence="1">VSG forms a coat on the surface of the parasite. The trypanosome evades the immune response of the host by expressing a series of antigenically distinct VSGs from an estimated 1000 VSG genes.</text>
</comment>
<reference evidence="12" key="1">
    <citation type="submission" date="2013-02" db="EMBL/GenBank/DDBJ databases">
        <authorList>
            <person name="Cross G.A.M."/>
            <person name="Kim H.-S."/>
            <person name="Wickstead B."/>
        </authorList>
    </citation>
    <scope>NUCLEOTIDE SEQUENCE</scope>
    <source>
        <strain evidence="12">Lister 427</strain>
    </source>
</reference>
<keyword evidence="3" id="KW-1003">Cell membrane</keyword>
<evidence type="ECO:0000259" key="10">
    <source>
        <dbReference type="Pfam" id="PF10659"/>
    </source>
</evidence>
<dbReference type="VEuPathDB" id="TriTrypDB:Tb427_000376700"/>
<dbReference type="GO" id="GO:0005886">
    <property type="term" value="C:plasma membrane"/>
    <property type="evidence" value="ECO:0007669"/>
    <property type="project" value="UniProtKB-SubCell"/>
</dbReference>
<evidence type="ECO:0000256" key="3">
    <source>
        <dbReference type="ARBA" id="ARBA00022475"/>
    </source>
</evidence>
<evidence type="ECO:0000256" key="5">
    <source>
        <dbReference type="ARBA" id="ARBA00022729"/>
    </source>
</evidence>
<dbReference type="InterPro" id="IPR019609">
    <property type="entry name" value="Variant_surf_glycoprt_trypan_C"/>
</dbReference>
<protein>
    <submittedName>
        <fullName evidence="12">Variant surface glycoprotein 799</fullName>
    </submittedName>
</protein>
<evidence type="ECO:0000256" key="2">
    <source>
        <dbReference type="ARBA" id="ARBA00004609"/>
    </source>
</evidence>
<keyword evidence="5 9" id="KW-0732">Signal</keyword>